<gene>
    <name evidence="3" type="ORF">BDY17DRAFT_183559</name>
</gene>
<dbReference type="SUPFAM" id="SSF47616">
    <property type="entry name" value="GST C-terminal domain-like"/>
    <property type="match status" value="1"/>
</dbReference>
<accession>A0A6A6PMD2</accession>
<evidence type="ECO:0000313" key="4">
    <source>
        <dbReference type="Proteomes" id="UP000799767"/>
    </source>
</evidence>
<proteinExistence type="predicted"/>
<dbReference type="InterPro" id="IPR004045">
    <property type="entry name" value="Glutathione_S-Trfase_N"/>
</dbReference>
<dbReference type="Pfam" id="PF22041">
    <property type="entry name" value="GST_C_7"/>
    <property type="match status" value="1"/>
</dbReference>
<dbReference type="EMBL" id="MU001638">
    <property type="protein sequence ID" value="KAF2481152.1"/>
    <property type="molecule type" value="Genomic_DNA"/>
</dbReference>
<evidence type="ECO:0000259" key="2">
    <source>
        <dbReference type="Pfam" id="PF22041"/>
    </source>
</evidence>
<dbReference type="InterPro" id="IPR036249">
    <property type="entry name" value="Thioredoxin-like_sf"/>
</dbReference>
<dbReference type="RefSeq" id="XP_033587722.1">
    <property type="nucleotide sequence ID" value="XM_033729934.1"/>
</dbReference>
<feature type="domain" description="GST N-terminal" evidence="1">
    <location>
        <begin position="18"/>
        <end position="91"/>
    </location>
</feature>
<dbReference type="Pfam" id="PF13409">
    <property type="entry name" value="GST_N_2"/>
    <property type="match status" value="1"/>
</dbReference>
<organism evidence="3 4">
    <name type="scientific">Neohortaea acidophila</name>
    <dbReference type="NCBI Taxonomy" id="245834"/>
    <lineage>
        <taxon>Eukaryota</taxon>
        <taxon>Fungi</taxon>
        <taxon>Dikarya</taxon>
        <taxon>Ascomycota</taxon>
        <taxon>Pezizomycotina</taxon>
        <taxon>Dothideomycetes</taxon>
        <taxon>Dothideomycetidae</taxon>
        <taxon>Mycosphaerellales</taxon>
        <taxon>Teratosphaeriaceae</taxon>
        <taxon>Neohortaea</taxon>
    </lineage>
</organism>
<dbReference type="InterPro" id="IPR054416">
    <property type="entry name" value="GST_UstS-like_C"/>
</dbReference>
<dbReference type="SUPFAM" id="SSF52833">
    <property type="entry name" value="Thioredoxin-like"/>
    <property type="match status" value="1"/>
</dbReference>
<dbReference type="OrthoDB" id="4951845at2759"/>
<dbReference type="Gene3D" id="3.40.30.10">
    <property type="entry name" value="Glutaredoxin"/>
    <property type="match status" value="1"/>
</dbReference>
<dbReference type="AlphaFoldDB" id="A0A6A6PMD2"/>
<evidence type="ECO:0000259" key="1">
    <source>
        <dbReference type="Pfam" id="PF13409"/>
    </source>
</evidence>
<dbReference type="InterPro" id="IPR036282">
    <property type="entry name" value="Glutathione-S-Trfase_C_sf"/>
</dbReference>
<sequence length="243" mass="27284">MADDLVLFDLPGQQGSCWSPNTWKVRAYLNYKKIPYRTEWIEYPDIEPKCKELGIPANPPDDFAPYTVPFVKFPDGSYLMDSLTIVKRLEAEHPEPALPLETELAQAVSAANSKVVAPLWAILLAGIRRGVVSPGSDEWFKKDRERRMGQPEEVFASEQAKAQAFKAAEPRQAEVAAFLKQCKKDDGPFLRGSQVSYADFGVAGWVEMLSLIGGDLYQKCIVEIPGMLEVRQACQPWFERKGE</sequence>
<dbReference type="Proteomes" id="UP000799767">
    <property type="component" value="Unassembled WGS sequence"/>
</dbReference>
<name>A0A6A6PMD2_9PEZI</name>
<reference evidence="3" key="1">
    <citation type="journal article" date="2020" name="Stud. Mycol.">
        <title>101 Dothideomycetes genomes: a test case for predicting lifestyles and emergence of pathogens.</title>
        <authorList>
            <person name="Haridas S."/>
            <person name="Albert R."/>
            <person name="Binder M."/>
            <person name="Bloem J."/>
            <person name="Labutti K."/>
            <person name="Salamov A."/>
            <person name="Andreopoulos B."/>
            <person name="Baker S."/>
            <person name="Barry K."/>
            <person name="Bills G."/>
            <person name="Bluhm B."/>
            <person name="Cannon C."/>
            <person name="Castanera R."/>
            <person name="Culley D."/>
            <person name="Daum C."/>
            <person name="Ezra D."/>
            <person name="Gonzalez J."/>
            <person name="Henrissat B."/>
            <person name="Kuo A."/>
            <person name="Liang C."/>
            <person name="Lipzen A."/>
            <person name="Lutzoni F."/>
            <person name="Magnuson J."/>
            <person name="Mondo S."/>
            <person name="Nolan M."/>
            <person name="Ohm R."/>
            <person name="Pangilinan J."/>
            <person name="Park H.-J."/>
            <person name="Ramirez L."/>
            <person name="Alfaro M."/>
            <person name="Sun H."/>
            <person name="Tritt A."/>
            <person name="Yoshinaga Y."/>
            <person name="Zwiers L.-H."/>
            <person name="Turgeon B."/>
            <person name="Goodwin S."/>
            <person name="Spatafora J."/>
            <person name="Crous P."/>
            <person name="Grigoriev I."/>
        </authorList>
    </citation>
    <scope>NUCLEOTIDE SEQUENCE</scope>
    <source>
        <strain evidence="3">CBS 113389</strain>
    </source>
</reference>
<feature type="domain" description="Glutathione S-transferase UstS-like C-terminal" evidence="2">
    <location>
        <begin position="109"/>
        <end position="212"/>
    </location>
</feature>
<dbReference type="Gene3D" id="1.20.1050.10">
    <property type="match status" value="1"/>
</dbReference>
<dbReference type="GeneID" id="54470936"/>
<keyword evidence="4" id="KW-1185">Reference proteome</keyword>
<evidence type="ECO:0000313" key="3">
    <source>
        <dbReference type="EMBL" id="KAF2481152.1"/>
    </source>
</evidence>
<protein>
    <submittedName>
        <fullName evidence="3">Uncharacterized protein</fullName>
    </submittedName>
</protein>